<evidence type="ECO:0000313" key="14">
    <source>
        <dbReference type="EMBL" id="PKU75049.1"/>
    </source>
</evidence>
<comment type="catalytic activity">
    <reaction evidence="11">
        <text>O-phospho-L-threonyl-[protein] + H2O = L-threonyl-[protein] + phosphate</text>
        <dbReference type="Rhea" id="RHEA:47004"/>
        <dbReference type="Rhea" id="RHEA-COMP:11060"/>
        <dbReference type="Rhea" id="RHEA-COMP:11605"/>
        <dbReference type="ChEBI" id="CHEBI:15377"/>
        <dbReference type="ChEBI" id="CHEBI:30013"/>
        <dbReference type="ChEBI" id="CHEBI:43474"/>
        <dbReference type="ChEBI" id="CHEBI:61977"/>
        <dbReference type="EC" id="3.1.3.16"/>
    </reaction>
</comment>
<dbReference type="EMBL" id="KZ502648">
    <property type="protein sequence ID" value="PKU75049.1"/>
    <property type="molecule type" value="Genomic_DNA"/>
</dbReference>
<keyword evidence="7" id="KW-0460">Magnesium</keyword>
<evidence type="ECO:0000256" key="7">
    <source>
        <dbReference type="ARBA" id="ARBA00022842"/>
    </source>
</evidence>
<dbReference type="SUPFAM" id="SSF81606">
    <property type="entry name" value="PP2C-like"/>
    <property type="match status" value="1"/>
</dbReference>
<accession>A0A2I0WHB3</accession>
<evidence type="ECO:0000256" key="3">
    <source>
        <dbReference type="ARBA" id="ARBA00006702"/>
    </source>
</evidence>
<evidence type="ECO:0000259" key="13">
    <source>
        <dbReference type="PROSITE" id="PS51746"/>
    </source>
</evidence>
<evidence type="ECO:0000256" key="11">
    <source>
        <dbReference type="ARBA" id="ARBA00048336"/>
    </source>
</evidence>
<protein>
    <recommendedName>
        <fullName evidence="4">protein-serine/threonine phosphatase</fullName>
        <ecNumber evidence="4">3.1.3.16</ecNumber>
    </recommendedName>
</protein>
<comment type="similarity">
    <text evidence="3 12">Belongs to the PP2C family.</text>
</comment>
<dbReference type="GO" id="GO:0004722">
    <property type="term" value="F:protein serine/threonine phosphatase activity"/>
    <property type="evidence" value="ECO:0007669"/>
    <property type="project" value="UniProtKB-EC"/>
</dbReference>
<dbReference type="CDD" id="cd00143">
    <property type="entry name" value="PP2Cc"/>
    <property type="match status" value="1"/>
</dbReference>
<keyword evidence="15" id="KW-1185">Reference proteome</keyword>
<keyword evidence="5" id="KW-0479">Metal-binding</keyword>
<comment type="catalytic activity">
    <reaction evidence="10">
        <text>O-phospho-L-seryl-[protein] + H2O = L-seryl-[protein] + phosphate</text>
        <dbReference type="Rhea" id="RHEA:20629"/>
        <dbReference type="Rhea" id="RHEA-COMP:9863"/>
        <dbReference type="Rhea" id="RHEA-COMP:11604"/>
        <dbReference type="ChEBI" id="CHEBI:15377"/>
        <dbReference type="ChEBI" id="CHEBI:29999"/>
        <dbReference type="ChEBI" id="CHEBI:43474"/>
        <dbReference type="ChEBI" id="CHEBI:83421"/>
        <dbReference type="EC" id="3.1.3.16"/>
    </reaction>
</comment>
<gene>
    <name evidence="14" type="ORF">MA16_Dca018119</name>
</gene>
<evidence type="ECO:0000256" key="6">
    <source>
        <dbReference type="ARBA" id="ARBA00022801"/>
    </source>
</evidence>
<dbReference type="GO" id="GO:0046872">
    <property type="term" value="F:metal ion binding"/>
    <property type="evidence" value="ECO:0007669"/>
    <property type="project" value="UniProtKB-KW"/>
</dbReference>
<dbReference type="EC" id="3.1.3.16" evidence="4"/>
<dbReference type="PANTHER" id="PTHR47992">
    <property type="entry name" value="PROTEIN PHOSPHATASE"/>
    <property type="match status" value="1"/>
</dbReference>
<evidence type="ECO:0000256" key="12">
    <source>
        <dbReference type="RuleBase" id="RU003465"/>
    </source>
</evidence>
<keyword evidence="8 12" id="KW-0904">Protein phosphatase</keyword>
<evidence type="ECO:0000256" key="2">
    <source>
        <dbReference type="ARBA" id="ARBA00001946"/>
    </source>
</evidence>
<comment type="cofactor">
    <cofactor evidence="1">
        <name>Mn(2+)</name>
        <dbReference type="ChEBI" id="CHEBI:29035"/>
    </cofactor>
</comment>
<feature type="domain" description="PPM-type phosphatase" evidence="13">
    <location>
        <begin position="27"/>
        <end position="354"/>
    </location>
</feature>
<evidence type="ECO:0000256" key="8">
    <source>
        <dbReference type="ARBA" id="ARBA00022912"/>
    </source>
</evidence>
<dbReference type="InterPro" id="IPR001932">
    <property type="entry name" value="PPM-type_phosphatase-like_dom"/>
</dbReference>
<reference evidence="14 15" key="2">
    <citation type="journal article" date="2017" name="Nature">
        <title>The Apostasia genome and the evolution of orchids.</title>
        <authorList>
            <person name="Zhang G.Q."/>
            <person name="Liu K.W."/>
            <person name="Li Z."/>
            <person name="Lohaus R."/>
            <person name="Hsiao Y.Y."/>
            <person name="Niu S.C."/>
            <person name="Wang J.Y."/>
            <person name="Lin Y.C."/>
            <person name="Xu Q."/>
            <person name="Chen L.J."/>
            <person name="Yoshida K."/>
            <person name="Fujiwara S."/>
            <person name="Wang Z.W."/>
            <person name="Zhang Y.Q."/>
            <person name="Mitsuda N."/>
            <person name="Wang M."/>
            <person name="Liu G.H."/>
            <person name="Pecoraro L."/>
            <person name="Huang H.X."/>
            <person name="Xiao X.J."/>
            <person name="Lin M."/>
            <person name="Wu X.Y."/>
            <person name="Wu W.L."/>
            <person name="Chen Y.Y."/>
            <person name="Chang S.B."/>
            <person name="Sakamoto S."/>
            <person name="Ohme-Takagi M."/>
            <person name="Yagi M."/>
            <person name="Zeng S.J."/>
            <person name="Shen C.Y."/>
            <person name="Yeh C.M."/>
            <person name="Luo Y.B."/>
            <person name="Tsai W.C."/>
            <person name="Van de Peer Y."/>
            <person name="Liu Z.J."/>
        </authorList>
    </citation>
    <scope>NUCLEOTIDE SEQUENCE [LARGE SCALE GENOMIC DNA]</scope>
    <source>
        <tissue evidence="14">The whole plant</tissue>
    </source>
</reference>
<dbReference type="Gene3D" id="3.60.40.10">
    <property type="entry name" value="PPM-type phosphatase domain"/>
    <property type="match status" value="1"/>
</dbReference>
<reference evidence="14 15" key="1">
    <citation type="journal article" date="2016" name="Sci. Rep.">
        <title>The Dendrobium catenatum Lindl. genome sequence provides insights into polysaccharide synthase, floral development and adaptive evolution.</title>
        <authorList>
            <person name="Zhang G.Q."/>
            <person name="Xu Q."/>
            <person name="Bian C."/>
            <person name="Tsai W.C."/>
            <person name="Yeh C.M."/>
            <person name="Liu K.W."/>
            <person name="Yoshida K."/>
            <person name="Zhang L.S."/>
            <person name="Chang S.B."/>
            <person name="Chen F."/>
            <person name="Shi Y."/>
            <person name="Su Y.Y."/>
            <person name="Zhang Y.Q."/>
            <person name="Chen L.J."/>
            <person name="Yin Y."/>
            <person name="Lin M."/>
            <person name="Huang H."/>
            <person name="Deng H."/>
            <person name="Wang Z.W."/>
            <person name="Zhu S.L."/>
            <person name="Zhao X."/>
            <person name="Deng C."/>
            <person name="Niu S.C."/>
            <person name="Huang J."/>
            <person name="Wang M."/>
            <person name="Liu G.H."/>
            <person name="Yang H.J."/>
            <person name="Xiao X.J."/>
            <person name="Hsiao Y.Y."/>
            <person name="Wu W.L."/>
            <person name="Chen Y.Y."/>
            <person name="Mitsuda N."/>
            <person name="Ohme-Takagi M."/>
            <person name="Luo Y.B."/>
            <person name="Van de Peer Y."/>
            <person name="Liu Z.J."/>
        </authorList>
    </citation>
    <scope>NUCLEOTIDE SEQUENCE [LARGE SCALE GENOMIC DNA]</scope>
    <source>
        <tissue evidence="14">The whole plant</tissue>
    </source>
</reference>
<dbReference type="PROSITE" id="PS51746">
    <property type="entry name" value="PPM_2"/>
    <property type="match status" value="1"/>
</dbReference>
<name>A0A2I0WHB3_9ASPA</name>
<evidence type="ECO:0000256" key="1">
    <source>
        <dbReference type="ARBA" id="ARBA00001936"/>
    </source>
</evidence>
<dbReference type="AlphaFoldDB" id="A0A2I0WHB3"/>
<dbReference type="PROSITE" id="PS01032">
    <property type="entry name" value="PPM_1"/>
    <property type="match status" value="1"/>
</dbReference>
<dbReference type="STRING" id="906689.A0A2I0WHB3"/>
<dbReference type="InterPro" id="IPR036457">
    <property type="entry name" value="PPM-type-like_dom_sf"/>
</dbReference>
<sequence length="386" mass="43203">MSRCCGLFCSDDELQWHLALKTHNYGDFSFAISQANSQFEDQGQVFNTPYATFIGVYDGHGGPDASRFLNSRMFSNLHRFVTEDGGVSIEVIKKAFRASEEEFLQMVGRSWQSCPHFVSVGSCCLVGVIVEDMLYLGNLGDSRAVLGRNRIPGENEVVAERLTSDHNVMDEEVRNEVINQHPDDSRILVHIRGAWRIKGIIQVSRTIGDYYLKNPEFSRSPLYQQLFPSATPFNRPVITSEPSVGRRRLRPHDLFVIFASDGLWEQLSDEAAVKMVTRNPRAVSSCSPSTGEIIRGYAVSGDISGSSGIAKRLVRAALNEAAKKRNMSYGSLKGTPKGERRQIHDDITVIVIYLDHHFTGENFHCTNAPVDMFSHEPQDYGDGFFP</sequence>
<evidence type="ECO:0000313" key="15">
    <source>
        <dbReference type="Proteomes" id="UP000233837"/>
    </source>
</evidence>
<dbReference type="Proteomes" id="UP000233837">
    <property type="component" value="Unassembled WGS sequence"/>
</dbReference>
<evidence type="ECO:0000256" key="10">
    <source>
        <dbReference type="ARBA" id="ARBA00047761"/>
    </source>
</evidence>
<comment type="cofactor">
    <cofactor evidence="2">
        <name>Mg(2+)</name>
        <dbReference type="ChEBI" id="CHEBI:18420"/>
    </cofactor>
</comment>
<dbReference type="InterPro" id="IPR015655">
    <property type="entry name" value="PP2C"/>
</dbReference>
<dbReference type="Pfam" id="PF00481">
    <property type="entry name" value="PP2C"/>
    <property type="match status" value="1"/>
</dbReference>
<keyword evidence="6 12" id="KW-0378">Hydrolase</keyword>
<dbReference type="SMART" id="SM00332">
    <property type="entry name" value="PP2Cc"/>
    <property type="match status" value="1"/>
</dbReference>
<proteinExistence type="inferred from homology"/>
<evidence type="ECO:0000256" key="5">
    <source>
        <dbReference type="ARBA" id="ARBA00022723"/>
    </source>
</evidence>
<keyword evidence="9" id="KW-0464">Manganese</keyword>
<evidence type="ECO:0000256" key="9">
    <source>
        <dbReference type="ARBA" id="ARBA00023211"/>
    </source>
</evidence>
<organism evidence="14 15">
    <name type="scientific">Dendrobium catenatum</name>
    <dbReference type="NCBI Taxonomy" id="906689"/>
    <lineage>
        <taxon>Eukaryota</taxon>
        <taxon>Viridiplantae</taxon>
        <taxon>Streptophyta</taxon>
        <taxon>Embryophyta</taxon>
        <taxon>Tracheophyta</taxon>
        <taxon>Spermatophyta</taxon>
        <taxon>Magnoliopsida</taxon>
        <taxon>Liliopsida</taxon>
        <taxon>Asparagales</taxon>
        <taxon>Orchidaceae</taxon>
        <taxon>Epidendroideae</taxon>
        <taxon>Malaxideae</taxon>
        <taxon>Dendrobiinae</taxon>
        <taxon>Dendrobium</taxon>
    </lineage>
</organism>
<dbReference type="InterPro" id="IPR000222">
    <property type="entry name" value="PP2C_BS"/>
</dbReference>
<evidence type="ECO:0000256" key="4">
    <source>
        <dbReference type="ARBA" id="ARBA00013081"/>
    </source>
</evidence>